<dbReference type="InterPro" id="IPR050994">
    <property type="entry name" value="At_inactive_RLKs"/>
</dbReference>
<name>A0A2P6V6H9_9CHLO</name>
<feature type="region of interest" description="Disordered" evidence="6">
    <location>
        <begin position="773"/>
        <end position="810"/>
    </location>
</feature>
<keyword evidence="4" id="KW-0677">Repeat</keyword>
<dbReference type="PANTHER" id="PTHR48010:SF58">
    <property type="entry name" value="RECEPTOR PROTEIN KINASE-LIKE PROTEIN ZAR1"/>
    <property type="match status" value="1"/>
</dbReference>
<evidence type="ECO:0000313" key="9">
    <source>
        <dbReference type="EMBL" id="PSC69696.1"/>
    </source>
</evidence>
<dbReference type="InterPro" id="IPR017441">
    <property type="entry name" value="Protein_kinase_ATP_BS"/>
</dbReference>
<dbReference type="Pfam" id="PF08263">
    <property type="entry name" value="LRRNT_2"/>
    <property type="match status" value="1"/>
</dbReference>
<evidence type="ECO:0000256" key="4">
    <source>
        <dbReference type="ARBA" id="ARBA00022737"/>
    </source>
</evidence>
<evidence type="ECO:0000259" key="8">
    <source>
        <dbReference type="PROSITE" id="PS50011"/>
    </source>
</evidence>
<feature type="region of interest" description="Disordered" evidence="6">
    <location>
        <begin position="700"/>
        <end position="726"/>
    </location>
</feature>
<dbReference type="STRING" id="554055.A0A2P6V6H9"/>
<dbReference type="InterPro" id="IPR001245">
    <property type="entry name" value="Ser-Thr/Tyr_kinase_cat_dom"/>
</dbReference>
<dbReference type="Gene3D" id="1.10.510.10">
    <property type="entry name" value="Transferase(Phosphotransferase) domain 1"/>
    <property type="match status" value="1"/>
</dbReference>
<evidence type="ECO:0000256" key="1">
    <source>
        <dbReference type="ARBA" id="ARBA00004370"/>
    </source>
</evidence>
<reference evidence="9 10" key="1">
    <citation type="journal article" date="2018" name="Plant J.">
        <title>Genome sequences of Chlorella sorokiniana UTEX 1602 and Micractinium conductrix SAG 241.80: implications to maltose excretion by a green alga.</title>
        <authorList>
            <person name="Arriola M.B."/>
            <person name="Velmurugan N."/>
            <person name="Zhang Y."/>
            <person name="Plunkett M.H."/>
            <person name="Hondzo H."/>
            <person name="Barney B.M."/>
        </authorList>
    </citation>
    <scope>NUCLEOTIDE SEQUENCE [LARGE SCALE GENOMIC DNA]</scope>
    <source>
        <strain evidence="9 10">SAG 241.80</strain>
    </source>
</reference>
<keyword evidence="5" id="KW-0547">Nucleotide-binding</keyword>
<evidence type="ECO:0000256" key="3">
    <source>
        <dbReference type="ARBA" id="ARBA00022614"/>
    </source>
</evidence>
<dbReference type="AlphaFoldDB" id="A0A2P6V6H9"/>
<comment type="subcellular location">
    <subcellularLocation>
        <location evidence="2">Cytoplasm</location>
        <location evidence="2">Cytoskeleton</location>
        <location evidence="2">Cilium axoneme</location>
    </subcellularLocation>
    <subcellularLocation>
        <location evidence="1">Membrane</location>
    </subcellularLocation>
</comment>
<dbReference type="InterPro" id="IPR001611">
    <property type="entry name" value="Leu-rich_rpt"/>
</dbReference>
<dbReference type="SUPFAM" id="SSF56112">
    <property type="entry name" value="Protein kinase-like (PK-like)"/>
    <property type="match status" value="1"/>
</dbReference>
<feature type="region of interest" description="Disordered" evidence="6">
    <location>
        <begin position="817"/>
        <end position="836"/>
    </location>
</feature>
<dbReference type="Proteomes" id="UP000239649">
    <property type="component" value="Unassembled WGS sequence"/>
</dbReference>
<feature type="compositionally biased region" description="Polar residues" evidence="6">
    <location>
        <begin position="853"/>
        <end position="870"/>
    </location>
</feature>
<feature type="binding site" evidence="5">
    <location>
        <position position="954"/>
    </location>
    <ligand>
        <name>ATP</name>
        <dbReference type="ChEBI" id="CHEBI:30616"/>
    </ligand>
</feature>
<keyword evidence="3" id="KW-0433">Leucine-rich repeat</keyword>
<dbReference type="GO" id="GO:0005930">
    <property type="term" value="C:axoneme"/>
    <property type="evidence" value="ECO:0007669"/>
    <property type="project" value="UniProtKB-SubCell"/>
</dbReference>
<dbReference type="PANTHER" id="PTHR48010">
    <property type="entry name" value="OS05G0588300 PROTEIN"/>
    <property type="match status" value="1"/>
</dbReference>
<dbReference type="InterPro" id="IPR013210">
    <property type="entry name" value="LRR_N_plant-typ"/>
</dbReference>
<feature type="chain" id="PRO_5015118180" evidence="7">
    <location>
        <begin position="22"/>
        <end position="1204"/>
    </location>
</feature>
<accession>A0A2P6V6H9</accession>
<dbReference type="OrthoDB" id="1877432at2759"/>
<evidence type="ECO:0000256" key="6">
    <source>
        <dbReference type="SAM" id="MobiDB-lite"/>
    </source>
</evidence>
<feature type="region of interest" description="Disordered" evidence="6">
    <location>
        <begin position="844"/>
        <end position="877"/>
    </location>
</feature>
<evidence type="ECO:0000256" key="7">
    <source>
        <dbReference type="SAM" id="SignalP"/>
    </source>
</evidence>
<dbReference type="Gene3D" id="3.30.200.20">
    <property type="entry name" value="Phosphorylase Kinase, domain 1"/>
    <property type="match status" value="1"/>
</dbReference>
<dbReference type="InterPro" id="IPR032675">
    <property type="entry name" value="LRR_dom_sf"/>
</dbReference>
<protein>
    <submittedName>
        <fullName evidence="9">Serine threonine-kinase CTR1 isoform B</fullName>
    </submittedName>
</protein>
<proteinExistence type="predicted"/>
<organism evidence="9 10">
    <name type="scientific">Micractinium conductrix</name>
    <dbReference type="NCBI Taxonomy" id="554055"/>
    <lineage>
        <taxon>Eukaryota</taxon>
        <taxon>Viridiplantae</taxon>
        <taxon>Chlorophyta</taxon>
        <taxon>core chlorophytes</taxon>
        <taxon>Trebouxiophyceae</taxon>
        <taxon>Chlorellales</taxon>
        <taxon>Chlorellaceae</taxon>
        <taxon>Chlorella clade</taxon>
        <taxon>Micractinium</taxon>
    </lineage>
</organism>
<evidence type="ECO:0000256" key="2">
    <source>
        <dbReference type="ARBA" id="ARBA00004430"/>
    </source>
</evidence>
<dbReference type="Pfam" id="PF00560">
    <property type="entry name" value="LRR_1"/>
    <property type="match status" value="1"/>
</dbReference>
<feature type="compositionally biased region" description="Pro residues" evidence="6">
    <location>
        <begin position="704"/>
        <end position="723"/>
    </location>
</feature>
<dbReference type="Gene3D" id="3.80.10.10">
    <property type="entry name" value="Ribonuclease Inhibitor"/>
    <property type="match status" value="3"/>
</dbReference>
<dbReference type="EMBL" id="LHPF02000025">
    <property type="protein sequence ID" value="PSC69696.1"/>
    <property type="molecule type" value="Genomic_DNA"/>
</dbReference>
<feature type="signal peptide" evidence="7">
    <location>
        <begin position="1"/>
        <end position="21"/>
    </location>
</feature>
<dbReference type="InterPro" id="IPR000719">
    <property type="entry name" value="Prot_kinase_dom"/>
</dbReference>
<gene>
    <name evidence="9" type="ORF">C2E20_6882</name>
</gene>
<dbReference type="GO" id="GO:0004672">
    <property type="term" value="F:protein kinase activity"/>
    <property type="evidence" value="ECO:0007669"/>
    <property type="project" value="InterPro"/>
</dbReference>
<dbReference type="GO" id="GO:0005524">
    <property type="term" value="F:ATP binding"/>
    <property type="evidence" value="ECO:0007669"/>
    <property type="project" value="UniProtKB-UniRule"/>
</dbReference>
<feature type="domain" description="Protein kinase" evidence="8">
    <location>
        <begin position="927"/>
        <end position="1190"/>
    </location>
</feature>
<sequence length="1204" mass="128843">MARPAAGLCLLLAALAGLASGQLAEQRFEDQLLAQKRVVCSTYDLSIVGLNLACSYGNGPFCKARATGRLAPELANITTLTELALNGQTWPGRCRHPGAHPEPSESSKPCLSAEAGPPEQHVGCSLPSEWGTAGAFPKLTALYLDENGKLTGPLPAAWSNAGAWRSLEILSITSTNLKGSLPVEWANPGAFPKLADLVLYFNFLSGTLPAAWGSNSSLPALRTLELSVNAFMGTLPPQWGTSGGFKTLTQLSLDSNLLNGALPAAWAQPGAFPRLKGLALNNNTELCGAVPLALFPAVCEAPPPSGTDCFGSALPACTAKFAAGPAADVASLLALRRSVSNWDAYSKGNKIAGWNESMPVCKWTGVTCSQEGAILAVDLGCPYTQADLLESGTLPAEVASISSLQILSLYNQNVTGTLPVAWGAKGAFANLTELDLTHNQISGTLPEGWADEGAFPVLSTLRLERNKLNGTLPASWATNSEAHTPFMTLRSLYLRSNALTGPVPPKWSSTFRLLGYLDLGNNSLSGTLPDRWGQNNSFPKLTELYLNNQRNLTGPLPAAWGSNGSFPALWRLDVNNNKLTAGPLPESWGSPNMSFRSVGSLRCCREMNNNQFTGTLPAAWGSNGTFQGLGTLELRNNRLSGSIPDLPKAERYTALPSLCSALAGNEGLCGAIPTRLSQATCDDPTATVCTRDLSQINCGLATPGPAPAPSPPGPSPAEPPPPTTSSVPIGAIVGGIAGGLARLPAVAAVLAFFALRPRKGWLLRQTPVFDIKQPDSERSSQAYPRRPNKLDVDDDGDDDGPLSKLAPTVDPQLFSVVPHTPADVNGGKETSSLPYSYITTGGMHGVGDRRAPSCSSTPPSFHTPRTQSLTAGGGTLENDPVLTFISTRLATLQGTQGSATSSALRSRSSYSSLPEEVRQWAVRWDAIQLEQMIGEGSFGRVYLAVWNTTPVAVKVLINADGSEPNQDLELPPEIMKQLQEEAVVMSRMRHPNIVSFMGICTLPACILTEYCSRGSLYDVVRLAGRVPQLAEELTWSLRLSMAFDATSPNLLVDEHLRVKVCDFNLSEIMRHQGGNESESEGATNPIWLAPEVLEGHRATQASDVYSYGLVLWELLTWQLHWRRKHPYQVRRSVLDGKRPHIPAPEDLPGSDSATPEGLDAYLERMRDCWHQDARQRPSFVDIVTRLQGLIGDHDPPRIDSHDSR</sequence>
<feature type="region of interest" description="Disordered" evidence="6">
    <location>
        <begin position="91"/>
        <end position="116"/>
    </location>
</feature>
<dbReference type="PROSITE" id="PS00107">
    <property type="entry name" value="PROTEIN_KINASE_ATP"/>
    <property type="match status" value="1"/>
</dbReference>
<dbReference type="InterPro" id="IPR011009">
    <property type="entry name" value="Kinase-like_dom_sf"/>
</dbReference>
<dbReference type="PROSITE" id="PS50011">
    <property type="entry name" value="PROTEIN_KINASE_DOM"/>
    <property type="match status" value="1"/>
</dbReference>
<keyword evidence="5" id="KW-0067">ATP-binding</keyword>
<keyword evidence="7" id="KW-0732">Signal</keyword>
<evidence type="ECO:0000256" key="5">
    <source>
        <dbReference type="PROSITE-ProRule" id="PRU10141"/>
    </source>
</evidence>
<dbReference type="Pfam" id="PF07714">
    <property type="entry name" value="PK_Tyr_Ser-Thr"/>
    <property type="match status" value="1"/>
</dbReference>
<dbReference type="SUPFAM" id="SSF52058">
    <property type="entry name" value="L domain-like"/>
    <property type="match status" value="2"/>
</dbReference>
<dbReference type="GO" id="GO:0016020">
    <property type="term" value="C:membrane"/>
    <property type="evidence" value="ECO:0007669"/>
    <property type="project" value="UniProtKB-SubCell"/>
</dbReference>
<evidence type="ECO:0000313" key="10">
    <source>
        <dbReference type="Proteomes" id="UP000239649"/>
    </source>
</evidence>
<comment type="caution">
    <text evidence="9">The sequence shown here is derived from an EMBL/GenBank/DDBJ whole genome shotgun (WGS) entry which is preliminary data.</text>
</comment>
<keyword evidence="10" id="KW-1185">Reference proteome</keyword>